<keyword evidence="8 10" id="KW-0472">Membrane</keyword>
<dbReference type="eggNOG" id="COG0534">
    <property type="taxonomic scope" value="Bacteria"/>
</dbReference>
<evidence type="ECO:0000256" key="10">
    <source>
        <dbReference type="SAM" id="Phobius"/>
    </source>
</evidence>
<evidence type="ECO:0000256" key="9">
    <source>
        <dbReference type="ARBA" id="ARBA00023251"/>
    </source>
</evidence>
<dbReference type="PATRIC" id="fig|1195236.3.peg.4424"/>
<evidence type="ECO:0000256" key="2">
    <source>
        <dbReference type="ARBA" id="ARBA00008417"/>
    </source>
</evidence>
<dbReference type="GO" id="GO:0015297">
    <property type="term" value="F:antiporter activity"/>
    <property type="evidence" value="ECO:0007669"/>
    <property type="project" value="InterPro"/>
</dbReference>
<keyword evidence="9" id="KW-0046">Antibiotic resistance</keyword>
<comment type="caution">
    <text evidence="11">The sequence shown here is derived from an EMBL/GenBank/DDBJ whole genome shotgun (WGS) entry which is preliminary data.</text>
</comment>
<dbReference type="EMBL" id="AORV01000060">
    <property type="protein sequence ID" value="EMS70053.1"/>
    <property type="molecule type" value="Genomic_DNA"/>
</dbReference>
<evidence type="ECO:0000256" key="1">
    <source>
        <dbReference type="ARBA" id="ARBA00004651"/>
    </source>
</evidence>
<organism evidence="11 12">
    <name type="scientific">Ruminiclostridium cellobioparum subsp. termitidis CT1112</name>
    <dbReference type="NCBI Taxonomy" id="1195236"/>
    <lineage>
        <taxon>Bacteria</taxon>
        <taxon>Bacillati</taxon>
        <taxon>Bacillota</taxon>
        <taxon>Clostridia</taxon>
        <taxon>Eubacteriales</taxon>
        <taxon>Oscillospiraceae</taxon>
        <taxon>Ruminiclostridium</taxon>
    </lineage>
</organism>
<proteinExistence type="inferred from homology"/>
<name>S0FNJ5_RUMCE</name>
<keyword evidence="12" id="KW-1185">Reference proteome</keyword>
<accession>S0FNJ5</accession>
<feature type="transmembrane region" description="Helical" evidence="10">
    <location>
        <begin position="92"/>
        <end position="116"/>
    </location>
</feature>
<dbReference type="NCBIfam" id="TIGR00797">
    <property type="entry name" value="matE"/>
    <property type="match status" value="1"/>
</dbReference>
<dbReference type="GO" id="GO:0042910">
    <property type="term" value="F:xenobiotic transmembrane transporter activity"/>
    <property type="evidence" value="ECO:0007669"/>
    <property type="project" value="InterPro"/>
</dbReference>
<dbReference type="Pfam" id="PF01554">
    <property type="entry name" value="MatE"/>
    <property type="match status" value="2"/>
</dbReference>
<dbReference type="RefSeq" id="WP_004629106.1">
    <property type="nucleotide sequence ID" value="NZ_AORV01000060.1"/>
</dbReference>
<keyword evidence="6 10" id="KW-0812">Transmembrane</keyword>
<dbReference type="InterPro" id="IPR045070">
    <property type="entry name" value="MATE_MepA-like"/>
</dbReference>
<evidence type="ECO:0000313" key="11">
    <source>
        <dbReference type="EMBL" id="EMS70053.1"/>
    </source>
</evidence>
<feature type="transmembrane region" description="Helical" evidence="10">
    <location>
        <begin position="358"/>
        <end position="381"/>
    </location>
</feature>
<sequence>MDNTKRLGEENILKLLMQFSIPSIVGMLVSALYNVVDRIFIGNSSGPLGLAGITIGFPIMIIQMAFGGLIGLGATAMVSIRLGQKKKDEAELIMGNAVILLGIISIIVTALGLIFMDPILRVFGASDEVLPYARDYMSIILAGSVFGSTSFGMNNFMRAEGKPAISMLTMIIGVFLNVLLAPLFIFVFGWGMKGAALATIVSQAVSATWIMSHFILGKSTLKIKKENLRLKFDIVKGIFSIGIAPFSMQVAQCALSAILNLRLGTYGGDIAISGMGVVNSLMTLVVMPVLGLNQGAQPIIGYNYGAENYDRVKKVLKIAVIGGTIITTSGFIITRLLPTQLVGLFSSDRELISFGSHAIVMFMLFFPIVGFQVIGSGYFQAVGKPVKSMVLSLSRQVLVLIPALLILPYFFEMNGILAAGPLSDLISFIITGIWLSFELKYLNRKQLQKKEQETVIYNKVSMEES</sequence>
<dbReference type="Proteomes" id="UP000014155">
    <property type="component" value="Unassembled WGS sequence"/>
</dbReference>
<dbReference type="STRING" id="1195236.CTER_4248"/>
<evidence type="ECO:0000256" key="6">
    <source>
        <dbReference type="ARBA" id="ARBA00022692"/>
    </source>
</evidence>
<feature type="transmembrane region" description="Helical" evidence="10">
    <location>
        <begin position="393"/>
        <end position="411"/>
    </location>
</feature>
<feature type="transmembrane region" description="Helical" evidence="10">
    <location>
        <begin position="12"/>
        <end position="33"/>
    </location>
</feature>
<dbReference type="PANTHER" id="PTHR43823">
    <property type="entry name" value="SPORULATION PROTEIN YKVU"/>
    <property type="match status" value="1"/>
</dbReference>
<feature type="transmembrane region" description="Helical" evidence="10">
    <location>
        <begin position="318"/>
        <end position="338"/>
    </location>
</feature>
<evidence type="ECO:0000256" key="3">
    <source>
        <dbReference type="ARBA" id="ARBA00022106"/>
    </source>
</evidence>
<dbReference type="PIRSF" id="PIRSF006603">
    <property type="entry name" value="DinF"/>
    <property type="match status" value="1"/>
</dbReference>
<dbReference type="InterPro" id="IPR048279">
    <property type="entry name" value="MdtK-like"/>
</dbReference>
<feature type="transmembrane region" description="Helical" evidence="10">
    <location>
        <begin position="168"/>
        <end position="190"/>
    </location>
</feature>
<dbReference type="GO" id="GO:0046677">
    <property type="term" value="P:response to antibiotic"/>
    <property type="evidence" value="ECO:0007669"/>
    <property type="project" value="UniProtKB-KW"/>
</dbReference>
<feature type="transmembrane region" description="Helical" evidence="10">
    <location>
        <begin position="53"/>
        <end position="80"/>
    </location>
</feature>
<evidence type="ECO:0000256" key="5">
    <source>
        <dbReference type="ARBA" id="ARBA00022475"/>
    </source>
</evidence>
<dbReference type="GO" id="GO:0005886">
    <property type="term" value="C:plasma membrane"/>
    <property type="evidence" value="ECO:0007669"/>
    <property type="project" value="UniProtKB-SubCell"/>
</dbReference>
<dbReference type="AlphaFoldDB" id="S0FNJ5"/>
<keyword evidence="5" id="KW-1003">Cell membrane</keyword>
<protein>
    <recommendedName>
        <fullName evidence="3">Multidrug export protein MepA</fullName>
    </recommendedName>
</protein>
<feature type="transmembrane region" description="Helical" evidence="10">
    <location>
        <begin position="136"/>
        <end position="156"/>
    </location>
</feature>
<feature type="transmembrane region" description="Helical" evidence="10">
    <location>
        <begin position="237"/>
        <end position="258"/>
    </location>
</feature>
<keyword evidence="7 10" id="KW-1133">Transmembrane helix</keyword>
<dbReference type="InterPro" id="IPR002528">
    <property type="entry name" value="MATE_fam"/>
</dbReference>
<dbReference type="PANTHER" id="PTHR43823:SF3">
    <property type="entry name" value="MULTIDRUG EXPORT PROTEIN MEPA"/>
    <property type="match status" value="1"/>
</dbReference>
<evidence type="ECO:0000256" key="4">
    <source>
        <dbReference type="ARBA" id="ARBA00022448"/>
    </source>
</evidence>
<feature type="transmembrane region" description="Helical" evidence="10">
    <location>
        <begin position="270"/>
        <end position="292"/>
    </location>
</feature>
<evidence type="ECO:0000256" key="7">
    <source>
        <dbReference type="ARBA" id="ARBA00022989"/>
    </source>
</evidence>
<keyword evidence="4" id="KW-0813">Transport</keyword>
<evidence type="ECO:0000313" key="12">
    <source>
        <dbReference type="Proteomes" id="UP000014155"/>
    </source>
</evidence>
<feature type="transmembrane region" description="Helical" evidence="10">
    <location>
        <begin position="196"/>
        <end position="216"/>
    </location>
</feature>
<comment type="similarity">
    <text evidence="2">Belongs to the multi antimicrobial extrusion (MATE) (TC 2.A.66.1) family. MepA subfamily.</text>
</comment>
<evidence type="ECO:0000256" key="8">
    <source>
        <dbReference type="ARBA" id="ARBA00023136"/>
    </source>
</evidence>
<dbReference type="InterPro" id="IPR051327">
    <property type="entry name" value="MATE_MepA_subfamily"/>
</dbReference>
<dbReference type="CDD" id="cd13143">
    <property type="entry name" value="MATE_MepA_like"/>
    <property type="match status" value="1"/>
</dbReference>
<feature type="transmembrane region" description="Helical" evidence="10">
    <location>
        <begin position="417"/>
        <end position="437"/>
    </location>
</feature>
<reference evidence="11 12" key="1">
    <citation type="journal article" date="2013" name="Genome Announc.">
        <title>Draft Genome Sequence of the Cellulolytic, Mesophilic, Anaerobic Bacterium Clostridium termitidis Strain CT1112 (DSM 5398).</title>
        <authorList>
            <person name="Lal S."/>
            <person name="Ramachandran U."/>
            <person name="Zhang X."/>
            <person name="Munir R."/>
            <person name="Sparling R."/>
            <person name="Levin D.B."/>
        </authorList>
    </citation>
    <scope>NUCLEOTIDE SEQUENCE [LARGE SCALE GENOMIC DNA]</scope>
    <source>
        <strain evidence="11 12">CT1112</strain>
    </source>
</reference>
<comment type="subcellular location">
    <subcellularLocation>
        <location evidence="1">Cell membrane</location>
        <topology evidence="1">Multi-pass membrane protein</topology>
    </subcellularLocation>
</comment>
<gene>
    <name evidence="11" type="ORF">CTER_4248</name>
</gene>